<accession>A0ABV2J5D0</accession>
<gene>
    <name evidence="2" type="ORF">ABID16_004314</name>
</gene>
<keyword evidence="3" id="KW-1185">Reference proteome</keyword>
<sequence length="170" mass="19204">MNTTLHLRQVREADKEVLCSIRQDALMLDALMSYPDPEPIGRDAAEGWIKARQMDATRVVRSIADDKDRAVGYVQITGQHGKGRFAWFAIALAREAQGKGLGADAMKLLMAFACDELQLRKLLCEVRTDNSRAIRLYTRLGFSTVGTLARHYLDLSGHWRDVNIMERMLP</sequence>
<dbReference type="Gene3D" id="3.40.630.30">
    <property type="match status" value="1"/>
</dbReference>
<evidence type="ECO:0000313" key="2">
    <source>
        <dbReference type="EMBL" id="MET3615967.1"/>
    </source>
</evidence>
<dbReference type="InterPro" id="IPR016181">
    <property type="entry name" value="Acyl_CoA_acyltransferase"/>
</dbReference>
<dbReference type="InterPro" id="IPR000182">
    <property type="entry name" value="GNAT_dom"/>
</dbReference>
<dbReference type="PANTHER" id="PTHR43415:SF3">
    <property type="entry name" value="GNAT-FAMILY ACETYLTRANSFERASE"/>
    <property type="match status" value="1"/>
</dbReference>
<dbReference type="RefSeq" id="WP_354558424.1">
    <property type="nucleotide sequence ID" value="NZ_JBEPMB010000010.1"/>
</dbReference>
<feature type="domain" description="N-acetyltransferase" evidence="1">
    <location>
        <begin position="5"/>
        <end position="170"/>
    </location>
</feature>
<protein>
    <submittedName>
        <fullName evidence="2">RimJ/RimL family protein N-acetyltransferase</fullName>
    </submittedName>
</protein>
<dbReference type="CDD" id="cd04301">
    <property type="entry name" value="NAT_SF"/>
    <property type="match status" value="1"/>
</dbReference>
<dbReference type="PANTHER" id="PTHR43415">
    <property type="entry name" value="SPERMIDINE N(1)-ACETYLTRANSFERASE"/>
    <property type="match status" value="1"/>
</dbReference>
<reference evidence="2 3" key="1">
    <citation type="submission" date="2024-06" db="EMBL/GenBank/DDBJ databases">
        <title>Genomic Encyclopedia of Type Strains, Phase IV (KMG-IV): sequencing the most valuable type-strain genomes for metagenomic binning, comparative biology and taxonomic classification.</title>
        <authorList>
            <person name="Goeker M."/>
        </authorList>
    </citation>
    <scope>NUCLEOTIDE SEQUENCE [LARGE SCALE GENOMIC DNA]</scope>
    <source>
        <strain evidence="2 3">DSM 29780</strain>
    </source>
</reference>
<dbReference type="SUPFAM" id="SSF55729">
    <property type="entry name" value="Acyl-CoA N-acyltransferases (Nat)"/>
    <property type="match status" value="1"/>
</dbReference>
<dbReference type="EMBL" id="JBEPMB010000010">
    <property type="protein sequence ID" value="MET3615967.1"/>
    <property type="molecule type" value="Genomic_DNA"/>
</dbReference>
<dbReference type="PROSITE" id="PS51186">
    <property type="entry name" value="GNAT"/>
    <property type="match status" value="1"/>
</dbReference>
<evidence type="ECO:0000259" key="1">
    <source>
        <dbReference type="PROSITE" id="PS51186"/>
    </source>
</evidence>
<proteinExistence type="predicted"/>
<evidence type="ECO:0000313" key="3">
    <source>
        <dbReference type="Proteomes" id="UP001549047"/>
    </source>
</evidence>
<name>A0ABV2J5D0_9HYPH</name>
<dbReference type="Proteomes" id="UP001549047">
    <property type="component" value="Unassembled WGS sequence"/>
</dbReference>
<dbReference type="Pfam" id="PF13302">
    <property type="entry name" value="Acetyltransf_3"/>
    <property type="match status" value="1"/>
</dbReference>
<comment type="caution">
    <text evidence="2">The sequence shown here is derived from an EMBL/GenBank/DDBJ whole genome shotgun (WGS) entry which is preliminary data.</text>
</comment>
<organism evidence="2 3">
    <name type="scientific">Rhizobium aquaticum</name>
    <dbReference type="NCBI Taxonomy" id="1549636"/>
    <lineage>
        <taxon>Bacteria</taxon>
        <taxon>Pseudomonadati</taxon>
        <taxon>Pseudomonadota</taxon>
        <taxon>Alphaproteobacteria</taxon>
        <taxon>Hyphomicrobiales</taxon>
        <taxon>Rhizobiaceae</taxon>
        <taxon>Rhizobium/Agrobacterium group</taxon>
        <taxon>Rhizobium</taxon>
    </lineage>
</organism>